<gene>
    <name evidence="4" type="ORF">C8F04DRAFT_1082934</name>
</gene>
<feature type="domain" description="Tyrosine-protein phosphatase" evidence="2">
    <location>
        <begin position="65"/>
        <end position="353"/>
    </location>
</feature>
<dbReference type="InterPro" id="IPR029021">
    <property type="entry name" value="Prot-tyrosine_phosphatase-like"/>
</dbReference>
<dbReference type="PRINTS" id="PR00700">
    <property type="entry name" value="PRTYPHPHTASE"/>
</dbReference>
<dbReference type="InterPro" id="IPR000387">
    <property type="entry name" value="Tyr_Pase_dom"/>
</dbReference>
<reference evidence="4" key="1">
    <citation type="submission" date="2023-03" db="EMBL/GenBank/DDBJ databases">
        <title>Massive genome expansion in bonnet fungi (Mycena s.s.) driven by repeated elements and novel gene families across ecological guilds.</title>
        <authorList>
            <consortium name="Lawrence Berkeley National Laboratory"/>
            <person name="Harder C.B."/>
            <person name="Miyauchi S."/>
            <person name="Viragh M."/>
            <person name="Kuo A."/>
            <person name="Thoen E."/>
            <person name="Andreopoulos B."/>
            <person name="Lu D."/>
            <person name="Skrede I."/>
            <person name="Drula E."/>
            <person name="Henrissat B."/>
            <person name="Morin E."/>
            <person name="Kohler A."/>
            <person name="Barry K."/>
            <person name="LaButti K."/>
            <person name="Morin E."/>
            <person name="Salamov A."/>
            <person name="Lipzen A."/>
            <person name="Mereny Z."/>
            <person name="Hegedus B."/>
            <person name="Baldrian P."/>
            <person name="Stursova M."/>
            <person name="Weitz H."/>
            <person name="Taylor A."/>
            <person name="Grigoriev I.V."/>
            <person name="Nagy L.G."/>
            <person name="Martin F."/>
            <person name="Kauserud H."/>
        </authorList>
    </citation>
    <scope>NUCLEOTIDE SEQUENCE</scope>
    <source>
        <strain evidence="4">CBHHK200</strain>
    </source>
</reference>
<sequence>MTPPAVKKPLWLVNRVASHEKRVQSTLQHREYIRSSIRTLYLKGLNPPNEIPRQLFDYYSIAVDNGEKDRYADIKPYDRTRVDVVDEQGIQRYLNANWCLEKFGQKYWIAAQAPLPETAHAFLSLIRQPITLPSTPQSTINRSPQPTRVRTVVQLTRLREGGRRKAHSYFPTDVGQAVVHTEPGYPGEPLRATLVESVDIDGACCIKSTISVVAESNPEDPVIFHHLLYTAWPDHGVPEPEDQAGLMAFLRLVDSTNRQTSGDPDPPVIVGCSAGIGRTGTFIAISSLLRYYGFLPPADSPSVLSISSPLGPLPAAFDADLVTQEVDSLREQRPGMVQSNPQLELIYSLLGAAFA</sequence>
<keyword evidence="5" id="KW-1185">Reference proteome</keyword>
<dbReference type="AlphaFoldDB" id="A0AAD6T9G6"/>
<dbReference type="PANTHER" id="PTHR19134">
    <property type="entry name" value="RECEPTOR-TYPE TYROSINE-PROTEIN PHOSPHATASE"/>
    <property type="match status" value="1"/>
</dbReference>
<feature type="domain" description="Tyrosine specific protein phosphatases" evidence="3">
    <location>
        <begin position="247"/>
        <end position="344"/>
    </location>
</feature>
<protein>
    <submittedName>
        <fullName evidence="4">Protein-tyrosine phosphatase-like protein</fullName>
    </submittedName>
</protein>
<proteinExistence type="inferred from homology"/>
<dbReference type="InterPro" id="IPR003595">
    <property type="entry name" value="Tyr_Pase_cat"/>
</dbReference>
<accession>A0AAD6T9G6</accession>
<dbReference type="CDD" id="cd00047">
    <property type="entry name" value="PTPc"/>
    <property type="match status" value="1"/>
</dbReference>
<dbReference type="PROSITE" id="PS50056">
    <property type="entry name" value="TYR_PHOSPHATASE_2"/>
    <property type="match status" value="1"/>
</dbReference>
<dbReference type="SUPFAM" id="SSF52799">
    <property type="entry name" value="(Phosphotyrosine protein) phosphatases II"/>
    <property type="match status" value="1"/>
</dbReference>
<dbReference type="InterPro" id="IPR000242">
    <property type="entry name" value="PTP_cat"/>
</dbReference>
<comment type="similarity">
    <text evidence="1">Belongs to the protein-tyrosine phosphatase family. Non-receptor class subfamily.</text>
</comment>
<dbReference type="GO" id="GO:0004725">
    <property type="term" value="F:protein tyrosine phosphatase activity"/>
    <property type="evidence" value="ECO:0007669"/>
    <property type="project" value="InterPro"/>
</dbReference>
<dbReference type="Proteomes" id="UP001218188">
    <property type="component" value="Unassembled WGS sequence"/>
</dbReference>
<dbReference type="EMBL" id="JARJCM010000022">
    <property type="protein sequence ID" value="KAJ7040248.1"/>
    <property type="molecule type" value="Genomic_DNA"/>
</dbReference>
<dbReference type="InterPro" id="IPR050348">
    <property type="entry name" value="Protein-Tyr_Phosphatase"/>
</dbReference>
<evidence type="ECO:0000259" key="3">
    <source>
        <dbReference type="PROSITE" id="PS50056"/>
    </source>
</evidence>
<dbReference type="Gene3D" id="3.90.190.10">
    <property type="entry name" value="Protein tyrosine phosphatase superfamily"/>
    <property type="match status" value="1"/>
</dbReference>
<dbReference type="PANTHER" id="PTHR19134:SF449">
    <property type="entry name" value="TYROSINE-PROTEIN PHOSPHATASE 1"/>
    <property type="match status" value="1"/>
</dbReference>
<dbReference type="Pfam" id="PF00102">
    <property type="entry name" value="Y_phosphatase"/>
    <property type="match status" value="2"/>
</dbReference>
<dbReference type="SMART" id="SM00194">
    <property type="entry name" value="PTPc"/>
    <property type="match status" value="1"/>
</dbReference>
<evidence type="ECO:0000256" key="1">
    <source>
        <dbReference type="ARBA" id="ARBA00009649"/>
    </source>
</evidence>
<comment type="caution">
    <text evidence="4">The sequence shown here is derived from an EMBL/GenBank/DDBJ whole genome shotgun (WGS) entry which is preliminary data.</text>
</comment>
<dbReference type="PROSITE" id="PS50055">
    <property type="entry name" value="TYR_PHOSPHATASE_PTP"/>
    <property type="match status" value="1"/>
</dbReference>
<dbReference type="SMART" id="SM00404">
    <property type="entry name" value="PTPc_motif"/>
    <property type="match status" value="1"/>
</dbReference>
<organism evidence="4 5">
    <name type="scientific">Mycena alexandri</name>
    <dbReference type="NCBI Taxonomy" id="1745969"/>
    <lineage>
        <taxon>Eukaryota</taxon>
        <taxon>Fungi</taxon>
        <taxon>Dikarya</taxon>
        <taxon>Basidiomycota</taxon>
        <taxon>Agaricomycotina</taxon>
        <taxon>Agaricomycetes</taxon>
        <taxon>Agaricomycetidae</taxon>
        <taxon>Agaricales</taxon>
        <taxon>Marasmiineae</taxon>
        <taxon>Mycenaceae</taxon>
        <taxon>Mycena</taxon>
    </lineage>
</organism>
<name>A0AAD6T9G6_9AGAR</name>
<evidence type="ECO:0000259" key="2">
    <source>
        <dbReference type="PROSITE" id="PS50055"/>
    </source>
</evidence>
<evidence type="ECO:0000313" key="4">
    <source>
        <dbReference type="EMBL" id="KAJ7040248.1"/>
    </source>
</evidence>
<evidence type="ECO:0000313" key="5">
    <source>
        <dbReference type="Proteomes" id="UP001218188"/>
    </source>
</evidence>